<keyword evidence="3" id="KW-1185">Reference proteome</keyword>
<protein>
    <submittedName>
        <fullName evidence="2">Nuclear transport factor 2 family protein</fullName>
    </submittedName>
</protein>
<gene>
    <name evidence="2" type="ORF">PRZ03_21165</name>
</gene>
<dbReference type="Pfam" id="PF12680">
    <property type="entry name" value="SnoaL_2"/>
    <property type="match status" value="1"/>
</dbReference>
<dbReference type="Proteomes" id="UP001221189">
    <property type="component" value="Unassembled WGS sequence"/>
</dbReference>
<dbReference type="Gene3D" id="3.10.450.50">
    <property type="match status" value="1"/>
</dbReference>
<accession>A0ABT5KKN8</accession>
<dbReference type="SUPFAM" id="SSF54427">
    <property type="entry name" value="NTF2-like"/>
    <property type="match status" value="1"/>
</dbReference>
<evidence type="ECO:0000313" key="2">
    <source>
        <dbReference type="EMBL" id="MDC8774079.1"/>
    </source>
</evidence>
<sequence length="131" mass="14859">MLDTLKLWHHIIDSADAQALDDLLADDVIFHSPVVHKPQQGKALTRMYLAGALQVLLKPGKFRYLREIAGPRDAMLEFIAEVDGIEINGVDIIRWDEAGRICDFKVMIRPLKAINLLHQKMGEMLQSMARN</sequence>
<name>A0ABT5KKN8_9BURK</name>
<dbReference type="InterPro" id="IPR037401">
    <property type="entry name" value="SnoaL-like"/>
</dbReference>
<proteinExistence type="predicted"/>
<organism evidence="2 3">
    <name type="scientific">Roseateles albus</name>
    <dbReference type="NCBI Taxonomy" id="2987525"/>
    <lineage>
        <taxon>Bacteria</taxon>
        <taxon>Pseudomonadati</taxon>
        <taxon>Pseudomonadota</taxon>
        <taxon>Betaproteobacteria</taxon>
        <taxon>Burkholderiales</taxon>
        <taxon>Sphaerotilaceae</taxon>
        <taxon>Roseateles</taxon>
    </lineage>
</organism>
<dbReference type="EMBL" id="JAQQXT010000017">
    <property type="protein sequence ID" value="MDC8774079.1"/>
    <property type="molecule type" value="Genomic_DNA"/>
</dbReference>
<evidence type="ECO:0000259" key="1">
    <source>
        <dbReference type="Pfam" id="PF12680"/>
    </source>
</evidence>
<dbReference type="InterPro" id="IPR032710">
    <property type="entry name" value="NTF2-like_dom_sf"/>
</dbReference>
<reference evidence="2 3" key="1">
    <citation type="submission" date="2022-10" db="EMBL/GenBank/DDBJ databases">
        <title>Paucibacter sp. hw1 Genome sequencing.</title>
        <authorList>
            <person name="Park S."/>
        </authorList>
    </citation>
    <scope>NUCLEOTIDE SEQUENCE [LARGE SCALE GENOMIC DNA]</scope>
    <source>
        <strain evidence="3">hw1</strain>
    </source>
</reference>
<comment type="caution">
    <text evidence="2">The sequence shown here is derived from an EMBL/GenBank/DDBJ whole genome shotgun (WGS) entry which is preliminary data.</text>
</comment>
<dbReference type="RefSeq" id="WP_273602132.1">
    <property type="nucleotide sequence ID" value="NZ_JAQQXT010000017.1"/>
</dbReference>
<evidence type="ECO:0000313" key="3">
    <source>
        <dbReference type="Proteomes" id="UP001221189"/>
    </source>
</evidence>
<feature type="domain" description="SnoaL-like" evidence="1">
    <location>
        <begin position="8"/>
        <end position="103"/>
    </location>
</feature>